<comment type="caution">
    <text evidence="5">The sequence shown here is derived from an EMBL/GenBank/DDBJ whole genome shotgun (WGS) entry which is preliminary data.</text>
</comment>
<dbReference type="PROSITE" id="PS50110">
    <property type="entry name" value="RESPONSE_REGULATORY"/>
    <property type="match status" value="1"/>
</dbReference>
<evidence type="ECO:0000256" key="1">
    <source>
        <dbReference type="ARBA" id="ARBA00022553"/>
    </source>
</evidence>
<feature type="modified residue" description="4-aspartylphosphate" evidence="2">
    <location>
        <position position="83"/>
    </location>
</feature>
<dbReference type="EMBL" id="SMAF01000008">
    <property type="protein sequence ID" value="TCS98507.1"/>
    <property type="molecule type" value="Genomic_DNA"/>
</dbReference>
<dbReference type="SUPFAM" id="SSF52172">
    <property type="entry name" value="CheY-like"/>
    <property type="match status" value="1"/>
</dbReference>
<feature type="compositionally biased region" description="Basic and acidic residues" evidence="3">
    <location>
        <begin position="474"/>
        <end position="500"/>
    </location>
</feature>
<dbReference type="RefSeq" id="WP_243695109.1">
    <property type="nucleotide sequence ID" value="NZ_JBHLWF010000087.1"/>
</dbReference>
<dbReference type="PANTHER" id="PTHR44591">
    <property type="entry name" value="STRESS RESPONSE REGULATOR PROTEIN 1"/>
    <property type="match status" value="1"/>
</dbReference>
<gene>
    <name evidence="5" type="ORF">EDC25_10887</name>
</gene>
<name>A0A4V2UW73_9GAMM</name>
<dbReference type="Proteomes" id="UP000294599">
    <property type="component" value="Unassembled WGS sequence"/>
</dbReference>
<dbReference type="AlphaFoldDB" id="A0A4V2UW73"/>
<dbReference type="PANTHER" id="PTHR44591:SF3">
    <property type="entry name" value="RESPONSE REGULATORY DOMAIN-CONTAINING PROTEIN"/>
    <property type="match status" value="1"/>
</dbReference>
<feature type="compositionally biased region" description="Low complexity" evidence="3">
    <location>
        <begin position="197"/>
        <end position="207"/>
    </location>
</feature>
<evidence type="ECO:0000259" key="4">
    <source>
        <dbReference type="PROSITE" id="PS50110"/>
    </source>
</evidence>
<protein>
    <submittedName>
        <fullName evidence="5">Response regulator receiver domain-containing protein</fullName>
    </submittedName>
</protein>
<dbReference type="GO" id="GO:0000160">
    <property type="term" value="P:phosphorelay signal transduction system"/>
    <property type="evidence" value="ECO:0007669"/>
    <property type="project" value="InterPro"/>
</dbReference>
<feature type="domain" description="Response regulatory" evidence="4">
    <location>
        <begin position="34"/>
        <end position="150"/>
    </location>
</feature>
<dbReference type="Gene3D" id="3.40.50.2300">
    <property type="match status" value="1"/>
</dbReference>
<evidence type="ECO:0000313" key="5">
    <source>
        <dbReference type="EMBL" id="TCS98507.1"/>
    </source>
</evidence>
<dbReference type="InterPro" id="IPR001789">
    <property type="entry name" value="Sig_transdc_resp-reg_receiver"/>
</dbReference>
<accession>A0A4V2UW73</accession>
<dbReference type="Pfam" id="PF00072">
    <property type="entry name" value="Response_reg"/>
    <property type="match status" value="1"/>
</dbReference>
<keyword evidence="6" id="KW-1185">Reference proteome</keyword>
<dbReference type="InterPro" id="IPR050595">
    <property type="entry name" value="Bact_response_regulator"/>
</dbReference>
<evidence type="ECO:0000256" key="3">
    <source>
        <dbReference type="SAM" id="MobiDB-lite"/>
    </source>
</evidence>
<dbReference type="InterPro" id="IPR011006">
    <property type="entry name" value="CheY-like_superfamily"/>
</dbReference>
<organism evidence="5 6">
    <name type="scientific">Pseudofulvimonas gallinarii</name>
    <dbReference type="NCBI Taxonomy" id="634155"/>
    <lineage>
        <taxon>Bacteria</taxon>
        <taxon>Pseudomonadati</taxon>
        <taxon>Pseudomonadota</taxon>
        <taxon>Gammaproteobacteria</taxon>
        <taxon>Lysobacterales</taxon>
        <taxon>Rhodanobacteraceae</taxon>
        <taxon>Pseudofulvimonas</taxon>
    </lineage>
</organism>
<evidence type="ECO:0000256" key="2">
    <source>
        <dbReference type="PROSITE-ProRule" id="PRU00169"/>
    </source>
</evidence>
<sequence length="500" mass="52093">MRGFGLFRNLFKSETKEPTERRQEARVDAREGLRILIVDDSATVVAVLGRMLTQARYETYSTDSGEAALESLNTCVPELIFLDIVLPGMSGFAALRALRRDPRTAQVPVIMISGNLKATEEFYGQRIGADDFMKKPFGRTEVFSRIQRLIEKGRLPRREAPAEPLDDELLAEETVPSDHPGGPSPDGMDDVAQHGFAPAQAADASTPSPDPAGEPGEDATATTSAGMEADETEQAAVGQGDEATPGAGTVAFAAAALLVEVGHTGGHGDVVDATAVSAIDDAGENVDVTEAITATAIDAGEDTAGAVEGASPANDEPENLASGPKADADGTRAPGTPESGDSGLPASIDDPVAADEDVAPVQHGTGLDDGAPDLSANEGPGESAHAEPVESSVDATPLSDAQHEIVEREPILSTPQFDDSPFPDPFETTTGQDSTEVTRGNGASAADLPSTADSIPLPDEGEVPVFTPAPVDDGEVHPALRPELRDPDSKIIYEPPWERD</sequence>
<feature type="region of interest" description="Disordered" evidence="3">
    <location>
        <begin position="293"/>
        <end position="500"/>
    </location>
</feature>
<reference evidence="5 6" key="1">
    <citation type="submission" date="2019-03" db="EMBL/GenBank/DDBJ databases">
        <title>Genomic Encyclopedia of Type Strains, Phase IV (KMG-IV): sequencing the most valuable type-strain genomes for metagenomic binning, comparative biology and taxonomic classification.</title>
        <authorList>
            <person name="Goeker M."/>
        </authorList>
    </citation>
    <scope>NUCLEOTIDE SEQUENCE [LARGE SCALE GENOMIC DNA]</scope>
    <source>
        <strain evidence="5 6">DSM 21944</strain>
    </source>
</reference>
<feature type="compositionally biased region" description="Low complexity" evidence="3">
    <location>
        <begin position="414"/>
        <end position="430"/>
    </location>
</feature>
<evidence type="ECO:0000313" key="6">
    <source>
        <dbReference type="Proteomes" id="UP000294599"/>
    </source>
</evidence>
<feature type="region of interest" description="Disordered" evidence="3">
    <location>
        <begin position="155"/>
        <end position="243"/>
    </location>
</feature>
<proteinExistence type="predicted"/>
<keyword evidence="1 2" id="KW-0597">Phosphoprotein</keyword>
<feature type="compositionally biased region" description="Basic and acidic residues" evidence="3">
    <location>
        <begin position="401"/>
        <end position="410"/>
    </location>
</feature>
<dbReference type="SMART" id="SM00448">
    <property type="entry name" value="REC"/>
    <property type="match status" value="1"/>
</dbReference>